<dbReference type="FunFam" id="3.40.50.300:FF:000150">
    <property type="entry name" value="Chromosomal replication initiator protein DnaA"/>
    <property type="match status" value="1"/>
</dbReference>
<evidence type="ECO:0000313" key="14">
    <source>
        <dbReference type="EMBL" id="AER65747.1"/>
    </source>
</evidence>
<evidence type="ECO:0000256" key="4">
    <source>
        <dbReference type="ARBA" id="ARBA00022741"/>
    </source>
</evidence>
<comment type="caution">
    <text evidence="8">Lacks conserved residue(s) required for the propagation of feature annotation.</text>
</comment>
<dbReference type="STRING" id="580340.Tlie_0001"/>
<dbReference type="Gene3D" id="3.30.300.180">
    <property type="match status" value="1"/>
</dbReference>
<evidence type="ECO:0000256" key="10">
    <source>
        <dbReference type="RuleBase" id="RU000577"/>
    </source>
</evidence>
<evidence type="ECO:0000313" key="15">
    <source>
        <dbReference type="Proteomes" id="UP000005868"/>
    </source>
</evidence>
<dbReference type="Gene3D" id="3.40.50.300">
    <property type="entry name" value="P-loop containing nucleotide triphosphate hydrolases"/>
    <property type="match status" value="1"/>
</dbReference>
<dbReference type="GO" id="GO:0005886">
    <property type="term" value="C:plasma membrane"/>
    <property type="evidence" value="ECO:0007669"/>
    <property type="project" value="TreeGrafter"/>
</dbReference>
<dbReference type="GO" id="GO:0006270">
    <property type="term" value="P:DNA replication initiation"/>
    <property type="evidence" value="ECO:0007669"/>
    <property type="project" value="UniProtKB-UniRule"/>
</dbReference>
<dbReference type="GO" id="GO:0008289">
    <property type="term" value="F:lipid binding"/>
    <property type="evidence" value="ECO:0007669"/>
    <property type="project" value="UniProtKB-KW"/>
</dbReference>
<dbReference type="PANTHER" id="PTHR30050:SF2">
    <property type="entry name" value="CHROMOSOMAL REPLICATION INITIATOR PROTEIN DNAA"/>
    <property type="match status" value="1"/>
</dbReference>
<evidence type="ECO:0000256" key="1">
    <source>
        <dbReference type="ARBA" id="ARBA00006583"/>
    </source>
</evidence>
<dbReference type="eggNOG" id="COG0593">
    <property type="taxonomic scope" value="Bacteria"/>
</dbReference>
<dbReference type="GO" id="GO:0005524">
    <property type="term" value="F:ATP binding"/>
    <property type="evidence" value="ECO:0007669"/>
    <property type="project" value="UniProtKB-UniRule"/>
</dbReference>
<dbReference type="CDD" id="cd06571">
    <property type="entry name" value="Bac_DnaA_C"/>
    <property type="match status" value="1"/>
</dbReference>
<dbReference type="InterPro" id="IPR013159">
    <property type="entry name" value="DnaA_C"/>
</dbReference>
<dbReference type="AlphaFoldDB" id="G7V547"/>
<feature type="region of interest" description="Domain IV, binds dsDNA" evidence="8">
    <location>
        <begin position="322"/>
        <end position="440"/>
    </location>
</feature>
<dbReference type="Pfam" id="PF00308">
    <property type="entry name" value="Bac_DnaA"/>
    <property type="match status" value="1"/>
</dbReference>
<dbReference type="EMBL" id="CP003096">
    <property type="protein sequence ID" value="AER65747.1"/>
    <property type="molecule type" value="Genomic_DNA"/>
</dbReference>
<feature type="binding site" evidence="8">
    <location>
        <position position="152"/>
    </location>
    <ligand>
        <name>ATP</name>
        <dbReference type="ChEBI" id="CHEBI:30616"/>
    </ligand>
</feature>
<evidence type="ECO:0000256" key="8">
    <source>
        <dbReference type="HAMAP-Rule" id="MF_00377"/>
    </source>
</evidence>
<dbReference type="PROSITE" id="PS01008">
    <property type="entry name" value="DNAA"/>
    <property type="match status" value="1"/>
</dbReference>
<reference evidence="15" key="1">
    <citation type="submission" date="2011-10" db="EMBL/GenBank/DDBJ databases">
        <title>The complete genome of chromosome of Thermovirga lienii DSM 17291.</title>
        <authorList>
            <consortium name="US DOE Joint Genome Institute (JGI-PGF)"/>
            <person name="Lucas S."/>
            <person name="Copeland A."/>
            <person name="Lapidus A."/>
            <person name="Glavina del Rio T."/>
            <person name="Dalin E."/>
            <person name="Tice H."/>
            <person name="Bruce D."/>
            <person name="Goodwin L."/>
            <person name="Pitluck S."/>
            <person name="Peters L."/>
            <person name="Mikhailova N."/>
            <person name="Saunders E."/>
            <person name="Kyrpides N."/>
            <person name="Mavromatis K."/>
            <person name="Ivanova N."/>
            <person name="Last F.I."/>
            <person name="Brettin T."/>
            <person name="Detter J.C."/>
            <person name="Han C."/>
            <person name="Larimer F."/>
            <person name="Land M."/>
            <person name="Hauser L."/>
            <person name="Markowitz V."/>
            <person name="Cheng J.-F."/>
            <person name="Hugenholtz P."/>
            <person name="Woyke T."/>
            <person name="Wu D."/>
            <person name="Spring S."/>
            <person name="Schroeder M."/>
            <person name="Brambilla E.-M."/>
            <person name="Klenk H.-P."/>
            <person name="Eisen J.A."/>
        </authorList>
    </citation>
    <scope>NUCLEOTIDE SEQUENCE [LARGE SCALE GENOMIC DNA]</scope>
    <source>
        <strain evidence="15">ATCC BAA-1197 / DSM 17291 / Cas60314</strain>
    </source>
</reference>
<dbReference type="KEGG" id="tli:Tlie_0001"/>
<evidence type="ECO:0000256" key="2">
    <source>
        <dbReference type="ARBA" id="ARBA00022490"/>
    </source>
</evidence>
<feature type="binding site" evidence="8">
    <location>
        <position position="151"/>
    </location>
    <ligand>
        <name>ATP</name>
        <dbReference type="ChEBI" id="CHEBI:30616"/>
    </ligand>
</feature>
<comment type="function">
    <text evidence="8 10">Plays an essential role in the initiation and regulation of chromosomal replication. ATP-DnaA binds to the origin of replication (oriC) to initiate formation of the DNA replication initiation complex once per cell cycle. Binds the DnaA box (a 9 base pair repeat at the origin) and separates the double-stranded (ds)DNA. Forms a right-handed helical filament on oriC DNA; dsDNA binds to the exterior of the filament while single-stranded (ss)DNA is stabiized in the filament's interior. The ATP-DnaA-oriC complex binds and stabilizes one strand of the AT-rich DNA unwinding element (DUE), permitting loading of DNA polymerase. After initiation quickly degrades to an ADP-DnaA complex that is not apt for DNA replication. Binds acidic phospholipids.</text>
</comment>
<protein>
    <recommendedName>
        <fullName evidence="8 9">Chromosomal replication initiator protein DnaA</fullName>
    </recommendedName>
</protein>
<dbReference type="InterPro" id="IPR010921">
    <property type="entry name" value="Trp_repressor/repl_initiator"/>
</dbReference>
<gene>
    <name evidence="8" type="primary">dnaA</name>
    <name evidence="14" type="ordered locus">Tlie_0001</name>
</gene>
<evidence type="ECO:0000256" key="3">
    <source>
        <dbReference type="ARBA" id="ARBA00022705"/>
    </source>
</evidence>
<dbReference type="GO" id="GO:0005737">
    <property type="term" value="C:cytoplasm"/>
    <property type="evidence" value="ECO:0007669"/>
    <property type="project" value="UniProtKB-SubCell"/>
</dbReference>
<keyword evidence="15" id="KW-1185">Reference proteome</keyword>
<dbReference type="CDD" id="cd00009">
    <property type="entry name" value="AAA"/>
    <property type="match status" value="1"/>
</dbReference>
<keyword evidence="3 8" id="KW-0235">DNA replication</keyword>
<dbReference type="InterPro" id="IPR001957">
    <property type="entry name" value="Chromosome_initiator_DnaA"/>
</dbReference>
<dbReference type="FunFam" id="1.10.8.60:FF:000003">
    <property type="entry name" value="Chromosomal replication initiator protein DnaA"/>
    <property type="match status" value="1"/>
</dbReference>
<reference evidence="14 15" key="2">
    <citation type="journal article" date="2012" name="Stand. Genomic Sci.">
        <title>Genome sequence of the moderately thermophilic, amino-acid-degrading and sulfur-reducing bacterium Thermovirga lienii type strain (Cas60314(T)).</title>
        <authorList>
            <person name="Goker M."/>
            <person name="Saunders E."/>
            <person name="Lapidus A."/>
            <person name="Nolan M."/>
            <person name="Lucas S."/>
            <person name="Hammon N."/>
            <person name="Deshpande S."/>
            <person name="Cheng J.F."/>
            <person name="Han C."/>
            <person name="Tapia R."/>
            <person name="Goodwin L.A."/>
            <person name="Pitluck S."/>
            <person name="Liolios K."/>
            <person name="Mavromatis K."/>
            <person name="Pagani I."/>
            <person name="Ivanova N."/>
            <person name="Mikhailova N."/>
            <person name="Pati A."/>
            <person name="Chen A."/>
            <person name="Palaniappan K."/>
            <person name="Land M."/>
            <person name="Chang Y.J."/>
            <person name="Jeffries C.D."/>
            <person name="Brambilla E.M."/>
            <person name="Rohde M."/>
            <person name="Spring S."/>
            <person name="Detter J.C."/>
            <person name="Woyke T."/>
            <person name="Bristow J."/>
            <person name="Eisen J.A."/>
            <person name="Markowitz V."/>
            <person name="Hugenholtz P."/>
            <person name="Kyrpides N.C."/>
            <person name="Klenk H.P."/>
        </authorList>
    </citation>
    <scope>NUCLEOTIDE SEQUENCE [LARGE SCALE GENOMIC DNA]</scope>
    <source>
        <strain evidence="15">ATCC BAA-1197 / DSM 17291 / Cas60314</strain>
    </source>
</reference>
<comment type="similarity">
    <text evidence="1 8 11">Belongs to the DnaA family.</text>
</comment>
<dbReference type="PRINTS" id="PR00051">
    <property type="entry name" value="DNAA"/>
</dbReference>
<keyword evidence="7 8" id="KW-0238">DNA-binding</keyword>
<dbReference type="Pfam" id="PF11638">
    <property type="entry name" value="DnaA_N"/>
    <property type="match status" value="1"/>
</dbReference>
<feature type="binding site" evidence="8">
    <location>
        <position position="149"/>
    </location>
    <ligand>
        <name>ATP</name>
        <dbReference type="ChEBI" id="CHEBI:30616"/>
    </ligand>
</feature>
<dbReference type="SUPFAM" id="SSF48295">
    <property type="entry name" value="TrpR-like"/>
    <property type="match status" value="1"/>
</dbReference>
<organism evidence="14 15">
    <name type="scientific">Thermovirga lienii (strain ATCC BAA-1197 / DSM 17291 / Cas60314)</name>
    <dbReference type="NCBI Taxonomy" id="580340"/>
    <lineage>
        <taxon>Bacteria</taxon>
        <taxon>Thermotogati</taxon>
        <taxon>Synergistota</taxon>
        <taxon>Synergistia</taxon>
        <taxon>Synergistales</taxon>
        <taxon>Thermovirgaceae</taxon>
        <taxon>Thermovirga</taxon>
    </lineage>
</organism>
<evidence type="ECO:0000256" key="6">
    <source>
        <dbReference type="ARBA" id="ARBA00023121"/>
    </source>
</evidence>
<feature type="binding site" evidence="8">
    <location>
        <position position="153"/>
    </location>
    <ligand>
        <name>ATP</name>
        <dbReference type="ChEBI" id="CHEBI:30616"/>
    </ligand>
</feature>
<proteinExistence type="inferred from homology"/>
<dbReference type="HOGENOM" id="CLU_026910_3_1_0"/>
<feature type="region of interest" description="Domain III, AAA+ region" evidence="8">
    <location>
        <begin position="105"/>
        <end position="321"/>
    </location>
</feature>
<dbReference type="HAMAP" id="MF_00377">
    <property type="entry name" value="DnaA_bact"/>
    <property type="match status" value="1"/>
</dbReference>
<sequence>MKDFLEQTWNKLLEEGREKLPKGAADIWLKTCLPISLEGGVLVLDVPNVFVKEQIQNRFLEKLEDLAAEMNVATKVILQVGKGAPKEEVKRAEKVSRPTPHPGSGLNPDYQFDSFVIGKSNRLAHAASLAVAESPGVAYNPLFIWGGVGLGKTHLMHSIGNYVLKKMEGARVAYVSSEKFINEFILSIQNNKTHEFKQKYRSVDVLLIDDIHFLANKESTQEEFFHTFNSLHDAKKQIVISSDKPPKEIHHIEERLVSRFEWGLVTDIQPPDLETRIAILKKKAEIKNYNVPEEVIFFLAQNIPSNIRELEGSLNSVMFFSDLNNEPLTVENAAKWLKDVIRNSNKGPASIEVIQQVTAETFGIPVSALTSSKRTSEIALARQIAMYLSREYTESSLQHIGYAFNRKDHTTVIHAVKKIEEAYKKDTRIRQIVDKIKEKL</sequence>
<feature type="region of interest" description="Domain I, interacts with DnaA modulators" evidence="8">
    <location>
        <begin position="1"/>
        <end position="92"/>
    </location>
</feature>
<dbReference type="PANTHER" id="PTHR30050">
    <property type="entry name" value="CHROMOSOMAL REPLICATION INITIATOR PROTEIN DNAA"/>
    <property type="match status" value="1"/>
</dbReference>
<keyword evidence="2 8" id="KW-0963">Cytoplasm</keyword>
<keyword evidence="5 8" id="KW-0067">ATP-binding</keyword>
<keyword evidence="4 8" id="KW-0547">Nucleotide-binding</keyword>
<feature type="domain" description="Chromosomal replication initiator DnaA C-terminal" evidence="13">
    <location>
        <begin position="350"/>
        <end position="419"/>
    </location>
</feature>
<comment type="subunit">
    <text evidence="8">Oligomerizes as a right-handed, spiral filament on DNA at oriC.</text>
</comment>
<comment type="subcellular location">
    <subcellularLocation>
        <location evidence="8">Cytoplasm</location>
    </subcellularLocation>
</comment>
<dbReference type="NCBIfam" id="TIGR00362">
    <property type="entry name" value="DnaA"/>
    <property type="match status" value="1"/>
</dbReference>
<evidence type="ECO:0000256" key="5">
    <source>
        <dbReference type="ARBA" id="ARBA00022840"/>
    </source>
</evidence>
<dbReference type="InterPro" id="IPR013317">
    <property type="entry name" value="DnaA_dom"/>
</dbReference>
<evidence type="ECO:0000259" key="13">
    <source>
        <dbReference type="SMART" id="SM00760"/>
    </source>
</evidence>
<dbReference type="Proteomes" id="UP000005868">
    <property type="component" value="Chromosome"/>
</dbReference>
<dbReference type="InterPro" id="IPR020591">
    <property type="entry name" value="Chromosome_initiator_DnaA-like"/>
</dbReference>
<accession>G7V547</accession>
<evidence type="ECO:0000256" key="9">
    <source>
        <dbReference type="NCBIfam" id="TIGR00362"/>
    </source>
</evidence>
<dbReference type="InterPro" id="IPR018312">
    <property type="entry name" value="Chromosome_initiator_DnaA_CS"/>
</dbReference>
<dbReference type="InterPro" id="IPR003593">
    <property type="entry name" value="AAA+_ATPase"/>
</dbReference>
<dbReference type="GO" id="GO:0006275">
    <property type="term" value="P:regulation of DNA replication"/>
    <property type="evidence" value="ECO:0007669"/>
    <property type="project" value="UniProtKB-UniRule"/>
</dbReference>
<dbReference type="GO" id="GO:0003688">
    <property type="term" value="F:DNA replication origin binding"/>
    <property type="evidence" value="ECO:0007669"/>
    <property type="project" value="UniProtKB-UniRule"/>
</dbReference>
<evidence type="ECO:0000256" key="7">
    <source>
        <dbReference type="ARBA" id="ARBA00023125"/>
    </source>
</evidence>
<keyword evidence="6 8" id="KW-0446">Lipid-binding</keyword>
<dbReference type="Gene3D" id="1.10.8.60">
    <property type="match status" value="1"/>
</dbReference>
<dbReference type="Pfam" id="PF08299">
    <property type="entry name" value="Bac_DnaA_C"/>
    <property type="match status" value="1"/>
</dbReference>
<dbReference type="SMART" id="SM00760">
    <property type="entry name" value="Bac_DnaA_C"/>
    <property type="match status" value="1"/>
</dbReference>
<dbReference type="SMART" id="SM00382">
    <property type="entry name" value="AAA"/>
    <property type="match status" value="1"/>
</dbReference>
<dbReference type="InterPro" id="IPR027417">
    <property type="entry name" value="P-loop_NTPase"/>
</dbReference>
<evidence type="ECO:0000256" key="11">
    <source>
        <dbReference type="RuleBase" id="RU004227"/>
    </source>
</evidence>
<dbReference type="OrthoDB" id="9807019at2"/>
<dbReference type="Gene3D" id="1.10.1750.10">
    <property type="match status" value="1"/>
</dbReference>
<name>G7V547_THELD</name>
<dbReference type="SUPFAM" id="SSF52540">
    <property type="entry name" value="P-loop containing nucleoside triphosphate hydrolases"/>
    <property type="match status" value="1"/>
</dbReference>
<feature type="domain" description="AAA+ ATPase" evidence="12">
    <location>
        <begin position="138"/>
        <end position="266"/>
    </location>
</feature>
<comment type="domain">
    <text evidence="8">Domain I is involved in oligomerization and binding regulators, domain II is flexibile and of varying length in different bacteria, domain III forms the AAA+ region, while domain IV binds dsDNA.</text>
</comment>
<dbReference type="InterPro" id="IPR024633">
    <property type="entry name" value="DnaA_N_dom"/>
</dbReference>
<dbReference type="InterPro" id="IPR038454">
    <property type="entry name" value="DnaA_N_sf"/>
</dbReference>
<evidence type="ECO:0000259" key="12">
    <source>
        <dbReference type="SMART" id="SM00382"/>
    </source>
</evidence>